<evidence type="ECO:0000259" key="10">
    <source>
        <dbReference type="SMART" id="SM01005"/>
    </source>
</evidence>
<evidence type="ECO:0000256" key="5">
    <source>
        <dbReference type="ARBA" id="ARBA00022898"/>
    </source>
</evidence>
<dbReference type="UniPathway" id="UPA00042">
    <property type="reaction ID" value="UER00497"/>
</dbReference>
<comment type="cofactor">
    <cofactor evidence="2 7 8">
        <name>pyridoxal 5'-phosphate</name>
        <dbReference type="ChEBI" id="CHEBI:597326"/>
    </cofactor>
</comment>
<dbReference type="InterPro" id="IPR020622">
    <property type="entry name" value="Ala_racemase_pyridoxalP-BS"/>
</dbReference>
<feature type="domain" description="Alanine racemase C-terminal" evidence="10">
    <location>
        <begin position="248"/>
        <end position="384"/>
    </location>
</feature>
<reference evidence="11" key="1">
    <citation type="journal article" date="2015" name="Proc. Natl. Acad. Sci. U.S.A.">
        <title>Bacterial clade with the ribosomal RNA operon on a small plasmid rather than the chromosome.</title>
        <authorList>
            <person name="Anda M."/>
            <person name="Ohtsubo Y."/>
            <person name="Okubo T."/>
            <person name="Sugawara M."/>
            <person name="Nagata Y."/>
            <person name="Tsuda M."/>
            <person name="Minamisawa K."/>
            <person name="Mitsui H."/>
        </authorList>
    </citation>
    <scope>NUCLEOTIDE SEQUENCE</scope>
    <source>
        <strain evidence="11">DSM 14790</strain>
    </source>
</reference>
<evidence type="ECO:0000256" key="2">
    <source>
        <dbReference type="ARBA" id="ARBA00001933"/>
    </source>
</evidence>
<name>A0A0P0YZC6_9HYPH</name>
<comment type="catalytic activity">
    <reaction evidence="1 7">
        <text>L-alanine = D-alanine</text>
        <dbReference type="Rhea" id="RHEA:20249"/>
        <dbReference type="ChEBI" id="CHEBI:57416"/>
        <dbReference type="ChEBI" id="CHEBI:57972"/>
        <dbReference type="EC" id="5.1.1.1"/>
    </reaction>
</comment>
<dbReference type="PRINTS" id="PR00992">
    <property type="entry name" value="ALARACEMASE"/>
</dbReference>
<dbReference type="Pfam" id="PF01168">
    <property type="entry name" value="Ala_racemase_N"/>
    <property type="match status" value="1"/>
</dbReference>
<dbReference type="GO" id="GO:0030170">
    <property type="term" value="F:pyridoxal phosphate binding"/>
    <property type="evidence" value="ECO:0007669"/>
    <property type="project" value="UniProtKB-UniRule"/>
</dbReference>
<dbReference type="PROSITE" id="PS00395">
    <property type="entry name" value="ALANINE_RACEMASE"/>
    <property type="match status" value="1"/>
</dbReference>
<dbReference type="EC" id="5.1.1.1" evidence="4 7"/>
<dbReference type="PANTHER" id="PTHR30511:SF0">
    <property type="entry name" value="ALANINE RACEMASE, CATABOLIC-RELATED"/>
    <property type="match status" value="1"/>
</dbReference>
<dbReference type="Gene3D" id="3.20.20.10">
    <property type="entry name" value="Alanine racemase"/>
    <property type="match status" value="1"/>
</dbReference>
<accession>A0A0P0YZC6</accession>
<evidence type="ECO:0000256" key="1">
    <source>
        <dbReference type="ARBA" id="ARBA00000316"/>
    </source>
</evidence>
<comment type="pathway">
    <text evidence="7">Amino-acid biosynthesis; D-alanine biosynthesis; D-alanine from L-alanine: step 1/1.</text>
</comment>
<dbReference type="GO" id="GO:0030632">
    <property type="term" value="P:D-alanine biosynthetic process"/>
    <property type="evidence" value="ECO:0007669"/>
    <property type="project" value="UniProtKB-UniRule"/>
</dbReference>
<evidence type="ECO:0000256" key="6">
    <source>
        <dbReference type="ARBA" id="ARBA00023235"/>
    </source>
</evidence>
<dbReference type="SUPFAM" id="SSF50621">
    <property type="entry name" value="Alanine racemase C-terminal domain-like"/>
    <property type="match status" value="1"/>
</dbReference>
<dbReference type="InterPro" id="IPR029066">
    <property type="entry name" value="PLP-binding_barrel"/>
</dbReference>
<dbReference type="InterPro" id="IPR009006">
    <property type="entry name" value="Ala_racemase/Decarboxylase_C"/>
</dbReference>
<dbReference type="SMART" id="SM01005">
    <property type="entry name" value="Ala_racemase_C"/>
    <property type="match status" value="1"/>
</dbReference>
<dbReference type="HAMAP" id="MF_01201">
    <property type="entry name" value="Ala_racemase"/>
    <property type="match status" value="1"/>
</dbReference>
<dbReference type="SUPFAM" id="SSF51419">
    <property type="entry name" value="PLP-binding barrel"/>
    <property type="match status" value="1"/>
</dbReference>
<feature type="binding site" evidence="7 9">
    <location>
        <position position="149"/>
    </location>
    <ligand>
        <name>substrate</name>
    </ligand>
</feature>
<dbReference type="AlphaFoldDB" id="A0A0P0YZC6"/>
<dbReference type="InterPro" id="IPR001608">
    <property type="entry name" value="Ala_racemase_N"/>
</dbReference>
<dbReference type="InterPro" id="IPR000821">
    <property type="entry name" value="Ala_racemase"/>
</dbReference>
<feature type="active site" description="Proton acceptor; specific for L-alanine" evidence="7">
    <location>
        <position position="269"/>
    </location>
</feature>
<protein>
    <recommendedName>
        <fullName evidence="4 7">Alanine racemase</fullName>
        <ecNumber evidence="4 7">5.1.1.1</ecNumber>
    </recommendedName>
</protein>
<evidence type="ECO:0000256" key="8">
    <source>
        <dbReference type="PIRSR" id="PIRSR600821-50"/>
    </source>
</evidence>
<dbReference type="NCBIfam" id="TIGR00492">
    <property type="entry name" value="alr"/>
    <property type="match status" value="1"/>
</dbReference>
<comment type="function">
    <text evidence="7">Catalyzes the interconversion of L-alanine and D-alanine. May also act on other amino acids.</text>
</comment>
<keyword evidence="5 7" id="KW-0663">Pyridoxal phosphate</keyword>
<feature type="active site" description="Proton acceptor; specific for D-alanine" evidence="7">
    <location>
        <position position="41"/>
    </location>
</feature>
<evidence type="ECO:0000256" key="9">
    <source>
        <dbReference type="PIRSR" id="PIRSR600821-52"/>
    </source>
</evidence>
<feature type="modified residue" description="N6-(pyridoxal phosphate)lysine" evidence="7 8">
    <location>
        <position position="41"/>
    </location>
</feature>
<evidence type="ECO:0000313" key="11">
    <source>
        <dbReference type="EMBL" id="BAT26894.1"/>
    </source>
</evidence>
<dbReference type="Gene3D" id="2.40.37.10">
    <property type="entry name" value="Lyase, Ornithine Decarboxylase, Chain A, domain 1"/>
    <property type="match status" value="1"/>
</dbReference>
<dbReference type="PANTHER" id="PTHR30511">
    <property type="entry name" value="ALANINE RACEMASE"/>
    <property type="match status" value="1"/>
</dbReference>
<evidence type="ECO:0000256" key="3">
    <source>
        <dbReference type="ARBA" id="ARBA00007880"/>
    </source>
</evidence>
<dbReference type="GO" id="GO:0008784">
    <property type="term" value="F:alanine racemase activity"/>
    <property type="evidence" value="ECO:0007669"/>
    <property type="project" value="UniProtKB-UniRule"/>
</dbReference>
<dbReference type="InterPro" id="IPR011079">
    <property type="entry name" value="Ala_racemase_C"/>
</dbReference>
<organism evidence="11">
    <name type="scientific">Aurantimonas coralicida</name>
    <dbReference type="NCBI Taxonomy" id="182270"/>
    <lineage>
        <taxon>Bacteria</taxon>
        <taxon>Pseudomonadati</taxon>
        <taxon>Pseudomonadota</taxon>
        <taxon>Alphaproteobacteria</taxon>
        <taxon>Hyphomicrobiales</taxon>
        <taxon>Aurantimonadaceae</taxon>
        <taxon>Aurantimonas</taxon>
    </lineage>
</organism>
<comment type="similarity">
    <text evidence="3 7">Belongs to the alanine racemase family.</text>
</comment>
<keyword evidence="6 7" id="KW-0413">Isomerase</keyword>
<proteinExistence type="inferred from homology"/>
<dbReference type="EMBL" id="LC066374">
    <property type="protein sequence ID" value="BAT26894.1"/>
    <property type="molecule type" value="Genomic_DNA"/>
</dbReference>
<evidence type="ECO:0000256" key="4">
    <source>
        <dbReference type="ARBA" id="ARBA00013089"/>
    </source>
</evidence>
<feature type="binding site" evidence="7 9">
    <location>
        <position position="327"/>
    </location>
    <ligand>
        <name>substrate</name>
    </ligand>
</feature>
<dbReference type="GO" id="GO:0005829">
    <property type="term" value="C:cytosol"/>
    <property type="evidence" value="ECO:0007669"/>
    <property type="project" value="TreeGrafter"/>
</dbReference>
<dbReference type="Pfam" id="PF00842">
    <property type="entry name" value="Ala_racemase_C"/>
    <property type="match status" value="1"/>
</dbReference>
<evidence type="ECO:0000256" key="7">
    <source>
        <dbReference type="HAMAP-Rule" id="MF_01201"/>
    </source>
</evidence>
<sequence>MTAPHRFGRMPVVEIDRAALAANWTLLAARNPGARTGAAVKADGYGLGAAETARTLHAAGCRDFFVAWAEEGRIVRAALDGLARPNDGTAPSRIFVLQGLEPASVPLHLETGLIPVLSTPGDIAVWRDGLKAARRRAPAAIQLETGMNRLGLDRADAEAAASLAASGALDLALVMSHLASADEPTDQSARQHARFLELAGLFPGVPRSLANSAAVFLGSEFGFDLTRPGITLYGGEAGPASRGVLRPVARLTAAILQVRTATAGEAAGYGAAAPLTRETRIATVGLGYADGYHRAASGAGVAVRDVRPGPQAFVAGQRVPVLGRVSMDLTLLDVTDVPDDALAPGDRAEFFGPNLSIDAVASAAGTIAYELLTGLGPRVERRWF</sequence>
<dbReference type="CDD" id="cd00430">
    <property type="entry name" value="PLPDE_III_AR"/>
    <property type="match status" value="1"/>
</dbReference>